<gene>
    <name evidence="5" type="ORF">GBAR_LOCUS19338</name>
</gene>
<dbReference type="PROSITE" id="PS50088">
    <property type="entry name" value="ANK_REPEAT"/>
    <property type="match status" value="2"/>
</dbReference>
<comment type="caution">
    <text evidence="5">The sequence shown here is derived from an EMBL/GenBank/DDBJ whole genome shotgun (WGS) entry which is preliminary data.</text>
</comment>
<feature type="repeat" description="ANK" evidence="3">
    <location>
        <begin position="31"/>
        <end position="63"/>
    </location>
</feature>
<dbReference type="SUPFAM" id="SSF48403">
    <property type="entry name" value="Ankyrin repeat"/>
    <property type="match status" value="1"/>
</dbReference>
<dbReference type="SMART" id="SM00248">
    <property type="entry name" value="ANK"/>
    <property type="match status" value="3"/>
</dbReference>
<evidence type="ECO:0000256" key="4">
    <source>
        <dbReference type="SAM" id="MobiDB-lite"/>
    </source>
</evidence>
<dbReference type="InterPro" id="IPR050889">
    <property type="entry name" value="Dendritic_Spine_Reg/Scaffold"/>
</dbReference>
<dbReference type="Pfam" id="PF12796">
    <property type="entry name" value="Ank_2"/>
    <property type="match status" value="2"/>
</dbReference>
<sequence>DGETPLYIACLKGHGALLNYYFNNMLISVSGGRTALHAAALEGKVDVVRLLTEAQALVNIQKLERRKSDLQEVFLTHPLRSLALECLKDKERERPTAGNLCRRLAQLRSTPEYGDSKCQYNQQVVELPPTPSALGMRDTEIAVLDGHIEALNQEKRRSRGGIFRKKTERNFDEEIAELHTKKRPLVTEKESEEEEERRKEEYKNENDCLKKRVDDLETENARLKRYIEELEKEKAVPASEKAEIQRCVSLPSLKLGEHEEDEGAIVAEQRMLGAKVLRLNLSEVYQYLNAKSILHEMVERKLITSQQKGNAEAYSSTYAQNISAGVALLSTGGSNPPTFALDMCNILEATDCPEQRKLAMKLRSDHNNISVIKKKLVIQRFHPPPTTTPPELKVSDLQSQFLQTLAAVMEAFEQLPDSLSRLKQFFSQLVLPMGEGKVIPIVNPSTYENAASTTEVFRYQSSLWNCFSPHLLMMMSEECQCPPAIEAVEQFLQLRSKCASSLICRRMKLPTKASKLTTSFSPSHLAYHTAPLNDLQSLHPCVFDEHKSPEHLETIRVTVQVDRPHLTLQDYDGITTAVCGYFEIPRVALVYAGCSEDGQVVCWTMSPALLPFLKIASPGRSSYRLMAEQRILGLAAGDLQYHCPSLKEAELFEAAFYGLEKRVQNLILQKVSINCVDKGGRTALHAAALEGKVDVVRLLTEAQALVNIQSEVRHL</sequence>
<reference evidence="5" key="1">
    <citation type="submission" date="2023-03" db="EMBL/GenBank/DDBJ databases">
        <authorList>
            <person name="Steffen K."/>
            <person name="Cardenas P."/>
        </authorList>
    </citation>
    <scope>NUCLEOTIDE SEQUENCE</scope>
</reference>
<dbReference type="InterPro" id="IPR036770">
    <property type="entry name" value="Ankyrin_rpt-contain_sf"/>
</dbReference>
<keyword evidence="1" id="KW-0677">Repeat</keyword>
<feature type="region of interest" description="Disordered" evidence="4">
    <location>
        <begin position="182"/>
        <end position="204"/>
    </location>
</feature>
<organism evidence="5 6">
    <name type="scientific">Geodia barretti</name>
    <name type="common">Barrett's horny sponge</name>
    <dbReference type="NCBI Taxonomy" id="519541"/>
    <lineage>
        <taxon>Eukaryota</taxon>
        <taxon>Metazoa</taxon>
        <taxon>Porifera</taxon>
        <taxon>Demospongiae</taxon>
        <taxon>Heteroscleromorpha</taxon>
        <taxon>Tetractinellida</taxon>
        <taxon>Astrophorina</taxon>
        <taxon>Geodiidae</taxon>
        <taxon>Geodia</taxon>
    </lineage>
</organism>
<accession>A0AA35STA3</accession>
<keyword evidence="6" id="KW-1185">Reference proteome</keyword>
<evidence type="ECO:0000256" key="2">
    <source>
        <dbReference type="ARBA" id="ARBA00023043"/>
    </source>
</evidence>
<feature type="non-terminal residue" evidence="5">
    <location>
        <position position="1"/>
    </location>
</feature>
<name>A0AA35STA3_GEOBA</name>
<evidence type="ECO:0000256" key="3">
    <source>
        <dbReference type="PROSITE-ProRule" id="PRU00023"/>
    </source>
</evidence>
<dbReference type="Gene3D" id="1.25.40.20">
    <property type="entry name" value="Ankyrin repeat-containing domain"/>
    <property type="match status" value="2"/>
</dbReference>
<protein>
    <submittedName>
        <fullName evidence="5">Uncharacterized protein</fullName>
    </submittedName>
</protein>
<dbReference type="InterPro" id="IPR002110">
    <property type="entry name" value="Ankyrin_rpt"/>
</dbReference>
<keyword evidence="2 3" id="KW-0040">ANK repeat</keyword>
<dbReference type="PROSITE" id="PS50297">
    <property type="entry name" value="ANK_REP_REGION"/>
    <property type="match status" value="2"/>
</dbReference>
<dbReference type="EMBL" id="CASHTH010002724">
    <property type="protein sequence ID" value="CAI8034326.1"/>
    <property type="molecule type" value="Genomic_DNA"/>
</dbReference>
<feature type="repeat" description="ANK" evidence="3">
    <location>
        <begin position="679"/>
        <end position="711"/>
    </location>
</feature>
<proteinExistence type="predicted"/>
<dbReference type="PANTHER" id="PTHR24166:SF48">
    <property type="entry name" value="PROTEIN VAPYRIN"/>
    <property type="match status" value="1"/>
</dbReference>
<dbReference type="Proteomes" id="UP001174909">
    <property type="component" value="Unassembled WGS sequence"/>
</dbReference>
<dbReference type="PANTHER" id="PTHR24166">
    <property type="entry name" value="ROLLING PEBBLES, ISOFORM B"/>
    <property type="match status" value="1"/>
</dbReference>
<dbReference type="AlphaFoldDB" id="A0AA35STA3"/>
<evidence type="ECO:0000313" key="6">
    <source>
        <dbReference type="Proteomes" id="UP001174909"/>
    </source>
</evidence>
<evidence type="ECO:0000256" key="1">
    <source>
        <dbReference type="ARBA" id="ARBA00022737"/>
    </source>
</evidence>
<evidence type="ECO:0000313" key="5">
    <source>
        <dbReference type="EMBL" id="CAI8034326.1"/>
    </source>
</evidence>